<dbReference type="SUPFAM" id="SSF48576">
    <property type="entry name" value="Terpenoid synthases"/>
    <property type="match status" value="1"/>
</dbReference>
<keyword evidence="3 7" id="KW-0808">Transferase</keyword>
<dbReference type="NCBIfam" id="NF045485">
    <property type="entry name" value="FPPsyn"/>
    <property type="match status" value="1"/>
</dbReference>
<dbReference type="GO" id="GO:0004659">
    <property type="term" value="F:prenyltransferase activity"/>
    <property type="evidence" value="ECO:0007669"/>
    <property type="project" value="InterPro"/>
</dbReference>
<keyword evidence="9" id="KW-1185">Reference proteome</keyword>
<evidence type="ECO:0000256" key="2">
    <source>
        <dbReference type="ARBA" id="ARBA00006706"/>
    </source>
</evidence>
<keyword evidence="6" id="KW-0414">Isoprene biosynthesis</keyword>
<dbReference type="CDD" id="cd00685">
    <property type="entry name" value="Trans_IPPS_HT"/>
    <property type="match status" value="1"/>
</dbReference>
<dbReference type="GO" id="GO:0016114">
    <property type="term" value="P:terpenoid biosynthetic process"/>
    <property type="evidence" value="ECO:0007669"/>
    <property type="project" value="UniProtKB-ARBA"/>
</dbReference>
<dbReference type="GO" id="GO:0005737">
    <property type="term" value="C:cytoplasm"/>
    <property type="evidence" value="ECO:0007669"/>
    <property type="project" value="UniProtKB-ARBA"/>
</dbReference>
<dbReference type="PANTHER" id="PTHR43281">
    <property type="entry name" value="FARNESYL DIPHOSPHATE SYNTHASE"/>
    <property type="match status" value="1"/>
</dbReference>
<keyword evidence="5" id="KW-0460">Magnesium</keyword>
<proteinExistence type="inferred from homology"/>
<evidence type="ECO:0000256" key="6">
    <source>
        <dbReference type="ARBA" id="ARBA00023229"/>
    </source>
</evidence>
<organism evidence="8 9">
    <name type="scientific">Ramlibacter lithotrophicus</name>
    <dbReference type="NCBI Taxonomy" id="2606681"/>
    <lineage>
        <taxon>Bacteria</taxon>
        <taxon>Pseudomonadati</taxon>
        <taxon>Pseudomonadota</taxon>
        <taxon>Betaproteobacteria</taxon>
        <taxon>Burkholderiales</taxon>
        <taxon>Comamonadaceae</taxon>
        <taxon>Ramlibacter</taxon>
    </lineage>
</organism>
<dbReference type="InterPro" id="IPR000092">
    <property type="entry name" value="Polyprenyl_synt"/>
</dbReference>
<comment type="similarity">
    <text evidence="2 7">Belongs to the FPP/GGPP synthase family.</text>
</comment>
<comment type="caution">
    <text evidence="8">The sequence shown here is derived from an EMBL/GenBank/DDBJ whole genome shotgun (WGS) entry which is preliminary data.</text>
</comment>
<dbReference type="GO" id="GO:0046872">
    <property type="term" value="F:metal ion binding"/>
    <property type="evidence" value="ECO:0007669"/>
    <property type="project" value="UniProtKB-KW"/>
</dbReference>
<protein>
    <submittedName>
        <fullName evidence="8">Polyprenyl synthetase family protein</fullName>
    </submittedName>
</protein>
<evidence type="ECO:0000256" key="5">
    <source>
        <dbReference type="ARBA" id="ARBA00022842"/>
    </source>
</evidence>
<dbReference type="SFLD" id="SFLDS00005">
    <property type="entry name" value="Isoprenoid_Synthase_Type_I"/>
    <property type="match status" value="1"/>
</dbReference>
<dbReference type="SFLD" id="SFLDG01017">
    <property type="entry name" value="Polyprenyl_Transferase_Like"/>
    <property type="match status" value="1"/>
</dbReference>
<evidence type="ECO:0000256" key="3">
    <source>
        <dbReference type="ARBA" id="ARBA00022679"/>
    </source>
</evidence>
<sequence length="310" mass="32116">MSAAATTRDPGAAARPAFDLARWSAERLRRVEQALGQWVVADAPAGLGEAMRYAVLDGGKRLRPLLVLAACEAVGGHAEAGLRAACAVELIHAYSLVHDDMPCMDNDVLRRGKPTVHVKFGEAQALLAGDALQALAFELLAPEDAAFPVAVQAALCRLLARAAGHAGMAGGQAIDLASVGCALDEAQLREMHRRKTGALLQGCVLMGAACGAADAKVQAALADYGAAVGLAFQVIDDILDVTADSATLGKTAGKDAVQAKPTYVSVLGLEPSRRLARELLEQAIAALARSGLPDTRALQGLAMMVVNRDN</sequence>
<comment type="cofactor">
    <cofactor evidence="1">
        <name>Mg(2+)</name>
        <dbReference type="ChEBI" id="CHEBI:18420"/>
    </cofactor>
</comment>
<accession>A0A7X6DF29</accession>
<dbReference type="PANTHER" id="PTHR43281:SF1">
    <property type="entry name" value="FARNESYL DIPHOSPHATE SYNTHASE"/>
    <property type="match status" value="1"/>
</dbReference>
<reference evidence="8 9" key="1">
    <citation type="journal article" date="2020" name="Nature">
        <title>Bacterial chemolithoautotrophy via manganese oxidation.</title>
        <authorList>
            <person name="Yu H."/>
            <person name="Leadbetter J.R."/>
        </authorList>
    </citation>
    <scope>NUCLEOTIDE SEQUENCE [LARGE SCALE GENOMIC DNA]</scope>
    <source>
        <strain evidence="8 9">RBP-1</strain>
    </source>
</reference>
<dbReference type="Proteomes" id="UP000521868">
    <property type="component" value="Unassembled WGS sequence"/>
</dbReference>
<dbReference type="Gene3D" id="1.10.600.10">
    <property type="entry name" value="Farnesyl Diphosphate Synthase"/>
    <property type="match status" value="1"/>
</dbReference>
<dbReference type="InterPro" id="IPR008949">
    <property type="entry name" value="Isoprenoid_synthase_dom_sf"/>
</dbReference>
<evidence type="ECO:0000256" key="7">
    <source>
        <dbReference type="RuleBase" id="RU004466"/>
    </source>
</evidence>
<keyword evidence="4" id="KW-0479">Metal-binding</keyword>
<dbReference type="PROSITE" id="PS00444">
    <property type="entry name" value="POLYPRENYL_SYNTHASE_2"/>
    <property type="match status" value="1"/>
</dbReference>
<gene>
    <name evidence="8" type="ORF">RAMLITH_09245</name>
</gene>
<dbReference type="Pfam" id="PF00348">
    <property type="entry name" value="polyprenyl_synt"/>
    <property type="match status" value="1"/>
</dbReference>
<evidence type="ECO:0000256" key="1">
    <source>
        <dbReference type="ARBA" id="ARBA00001946"/>
    </source>
</evidence>
<name>A0A7X6DF29_9BURK</name>
<evidence type="ECO:0000313" key="9">
    <source>
        <dbReference type="Proteomes" id="UP000521868"/>
    </source>
</evidence>
<evidence type="ECO:0000256" key="4">
    <source>
        <dbReference type="ARBA" id="ARBA00022723"/>
    </source>
</evidence>
<dbReference type="InterPro" id="IPR053378">
    <property type="entry name" value="Prenyl_diphosphate_synthase"/>
</dbReference>
<evidence type="ECO:0000313" key="8">
    <source>
        <dbReference type="EMBL" id="NKE66004.1"/>
    </source>
</evidence>
<dbReference type="AlphaFoldDB" id="A0A7X6DF29"/>
<dbReference type="RefSeq" id="WP_168107233.1">
    <property type="nucleotide sequence ID" value="NZ_VTOX01000002.1"/>
</dbReference>
<dbReference type="EMBL" id="VTOX01000002">
    <property type="protein sequence ID" value="NKE66004.1"/>
    <property type="molecule type" value="Genomic_DNA"/>
</dbReference>
<dbReference type="FunFam" id="1.10.600.10:FF:000001">
    <property type="entry name" value="Geranylgeranyl diphosphate synthase"/>
    <property type="match status" value="1"/>
</dbReference>
<dbReference type="PROSITE" id="PS00723">
    <property type="entry name" value="POLYPRENYL_SYNTHASE_1"/>
    <property type="match status" value="1"/>
</dbReference>
<dbReference type="InterPro" id="IPR033749">
    <property type="entry name" value="Polyprenyl_synt_CS"/>
</dbReference>